<dbReference type="PRINTS" id="PR01438">
    <property type="entry name" value="UNVRSLSTRESS"/>
</dbReference>
<dbReference type="InterPro" id="IPR006016">
    <property type="entry name" value="UspA"/>
</dbReference>
<dbReference type="Proteomes" id="UP000655868">
    <property type="component" value="Unassembled WGS sequence"/>
</dbReference>
<dbReference type="PANTHER" id="PTHR46268:SF6">
    <property type="entry name" value="UNIVERSAL STRESS PROTEIN UP12"/>
    <property type="match status" value="1"/>
</dbReference>
<reference evidence="3" key="1">
    <citation type="submission" date="2020-12" db="EMBL/GenBank/DDBJ databases">
        <title>Antrihabitans popcorni sp. nov. and Antrihabitans auranticaus sp. nov., isolated from a larva cave.</title>
        <authorList>
            <person name="Lee S.D."/>
            <person name="Kim I.S."/>
        </authorList>
    </citation>
    <scope>NUCLEOTIDE SEQUENCE</scope>
    <source>
        <strain evidence="3">YC3-6</strain>
    </source>
</reference>
<dbReference type="Pfam" id="PF00582">
    <property type="entry name" value="Usp"/>
    <property type="match status" value="2"/>
</dbReference>
<feature type="domain" description="UspA" evidence="2">
    <location>
        <begin position="167"/>
        <end position="299"/>
    </location>
</feature>
<dbReference type="EMBL" id="JAEMNV010000007">
    <property type="protein sequence ID" value="MBJ8341330.1"/>
    <property type="molecule type" value="Genomic_DNA"/>
</dbReference>
<sequence length="303" mass="32053">MSESSLDSNAVLPGSVVVGIDGSRAALGAALWAGQIAHLRHVPLVVVYAVSAAQYFGRAETSIESVLSRHEHEQSKWLIAHAASMVRRRNPGLRVSWLIRPGSGPDVLIDLSARAGLIVVGATGRSTIRARLLGSTASAVCNRASCPVAVVHRSAEPSERHRMRNLPVVVGIDGGPSSERAVANAFEYASMLGAPLLAVHTWLANELPYGTEVSSDGDAEREEALLAECLAGWQEKFPDVTVERVCTEGNPLVELSARAAQARMVVVGSHGRGPLTSLLLGSTSRGLVHRAPCTVLVCRTRSV</sequence>
<dbReference type="AlphaFoldDB" id="A0A934NUC8"/>
<keyword evidence="4" id="KW-1185">Reference proteome</keyword>
<gene>
    <name evidence="3" type="ORF">JGU71_20810</name>
</gene>
<accession>A0A934NUC8</accession>
<evidence type="ECO:0000313" key="3">
    <source>
        <dbReference type="EMBL" id="MBJ8341330.1"/>
    </source>
</evidence>
<evidence type="ECO:0000256" key="1">
    <source>
        <dbReference type="ARBA" id="ARBA00008791"/>
    </source>
</evidence>
<dbReference type="SUPFAM" id="SSF52402">
    <property type="entry name" value="Adenine nucleotide alpha hydrolases-like"/>
    <property type="match status" value="2"/>
</dbReference>
<comment type="caution">
    <text evidence="3">The sequence shown here is derived from an EMBL/GenBank/DDBJ whole genome shotgun (WGS) entry which is preliminary data.</text>
</comment>
<proteinExistence type="inferred from homology"/>
<name>A0A934NUC8_9NOCA</name>
<dbReference type="Gene3D" id="3.40.50.620">
    <property type="entry name" value="HUPs"/>
    <property type="match status" value="2"/>
</dbReference>
<dbReference type="PANTHER" id="PTHR46268">
    <property type="entry name" value="STRESS RESPONSE PROTEIN NHAX"/>
    <property type="match status" value="1"/>
</dbReference>
<organism evidence="3 4">
    <name type="scientific">Antrihabitans stalagmiti</name>
    <dbReference type="NCBI Taxonomy" id="2799499"/>
    <lineage>
        <taxon>Bacteria</taxon>
        <taxon>Bacillati</taxon>
        <taxon>Actinomycetota</taxon>
        <taxon>Actinomycetes</taxon>
        <taxon>Mycobacteriales</taxon>
        <taxon>Nocardiaceae</taxon>
        <taxon>Antrihabitans</taxon>
    </lineage>
</organism>
<evidence type="ECO:0000259" key="2">
    <source>
        <dbReference type="Pfam" id="PF00582"/>
    </source>
</evidence>
<dbReference type="InterPro" id="IPR006015">
    <property type="entry name" value="Universal_stress_UspA"/>
</dbReference>
<dbReference type="InterPro" id="IPR014729">
    <property type="entry name" value="Rossmann-like_a/b/a_fold"/>
</dbReference>
<evidence type="ECO:0000313" key="4">
    <source>
        <dbReference type="Proteomes" id="UP000655868"/>
    </source>
</evidence>
<comment type="similarity">
    <text evidence="1">Belongs to the universal stress protein A family.</text>
</comment>
<feature type="domain" description="UspA" evidence="2">
    <location>
        <begin position="16"/>
        <end position="152"/>
    </location>
</feature>
<protein>
    <submittedName>
        <fullName evidence="3">Universal stress protein</fullName>
    </submittedName>
</protein>
<dbReference type="RefSeq" id="WP_199706216.1">
    <property type="nucleotide sequence ID" value="NZ_JAEMNV010000007.1"/>
</dbReference>